<accession>A0AA36JFY6</accession>
<dbReference type="Proteomes" id="UP001178507">
    <property type="component" value="Unassembled WGS sequence"/>
</dbReference>
<reference evidence="1" key="1">
    <citation type="submission" date="2023-08" db="EMBL/GenBank/DDBJ databases">
        <authorList>
            <person name="Chen Y."/>
            <person name="Shah S."/>
            <person name="Dougan E. K."/>
            <person name="Thang M."/>
            <person name="Chan C."/>
        </authorList>
    </citation>
    <scope>NUCLEOTIDE SEQUENCE</scope>
</reference>
<comment type="caution">
    <text evidence="1">The sequence shown here is derived from an EMBL/GenBank/DDBJ whole genome shotgun (WGS) entry which is preliminary data.</text>
</comment>
<dbReference type="EMBL" id="CAUJNA010003588">
    <property type="protein sequence ID" value="CAJ1405513.1"/>
    <property type="molecule type" value="Genomic_DNA"/>
</dbReference>
<evidence type="ECO:0000313" key="2">
    <source>
        <dbReference type="Proteomes" id="UP001178507"/>
    </source>
</evidence>
<dbReference type="AlphaFoldDB" id="A0AA36JFY6"/>
<sequence>MSCCGCHAFANVARKAQVGRQETLVDQLAAFGALGAGMVRDAAAAQVSAAEPNEAWEDRWLRWNEAADRGEQMWSAAFQLVEALLQGAAEHVPEAIHRVELREGALHVQLSCGELLGEFATRSRMGAQIRLEEQMCFMLRIPEDLQTQPLTVEVEGLDFPALPGAVQLREELVETLGPRFSRSTAFECWQQRKDLEFPLSSSKLRRVHESLAQYPLPSYVAEKALWGYLNAPPGGCSGVRSLEFHQEGDGIRVSAHRRQPTCDSLRQQLAIIDELCVEVLLQDRFLGEQFAPSSMNFLAMTHGHAAGQHGADPKKIAKLMSAAKNWGPGKDGWYQFDETWTCVDQKDWLGRTLEEQGRIVWHKPGFQLT</sequence>
<protein>
    <submittedName>
        <fullName evidence="1">Uncharacterized protein</fullName>
    </submittedName>
</protein>
<name>A0AA36JFY6_9DINO</name>
<evidence type="ECO:0000313" key="1">
    <source>
        <dbReference type="EMBL" id="CAJ1405513.1"/>
    </source>
</evidence>
<keyword evidence="2" id="KW-1185">Reference proteome</keyword>
<proteinExistence type="predicted"/>
<gene>
    <name evidence="1" type="ORF">EVOR1521_LOCUS27699</name>
</gene>
<organism evidence="1 2">
    <name type="scientific">Effrenium voratum</name>
    <dbReference type="NCBI Taxonomy" id="2562239"/>
    <lineage>
        <taxon>Eukaryota</taxon>
        <taxon>Sar</taxon>
        <taxon>Alveolata</taxon>
        <taxon>Dinophyceae</taxon>
        <taxon>Suessiales</taxon>
        <taxon>Symbiodiniaceae</taxon>
        <taxon>Effrenium</taxon>
    </lineage>
</organism>